<keyword evidence="1" id="KW-0812">Transmembrane</keyword>
<evidence type="ECO:0000313" key="3">
    <source>
        <dbReference type="Proteomes" id="UP000799779"/>
    </source>
</evidence>
<keyword evidence="3" id="KW-1185">Reference proteome</keyword>
<accession>A0A6A5X1T2</accession>
<evidence type="ECO:0000256" key="1">
    <source>
        <dbReference type="SAM" id="Phobius"/>
    </source>
</evidence>
<keyword evidence="1" id="KW-0472">Membrane</keyword>
<dbReference type="PROSITE" id="PS51257">
    <property type="entry name" value="PROKAR_LIPOPROTEIN"/>
    <property type="match status" value="1"/>
</dbReference>
<organism evidence="2 3">
    <name type="scientific">Amniculicola lignicola CBS 123094</name>
    <dbReference type="NCBI Taxonomy" id="1392246"/>
    <lineage>
        <taxon>Eukaryota</taxon>
        <taxon>Fungi</taxon>
        <taxon>Dikarya</taxon>
        <taxon>Ascomycota</taxon>
        <taxon>Pezizomycotina</taxon>
        <taxon>Dothideomycetes</taxon>
        <taxon>Pleosporomycetidae</taxon>
        <taxon>Pleosporales</taxon>
        <taxon>Amniculicolaceae</taxon>
        <taxon>Amniculicola</taxon>
    </lineage>
</organism>
<name>A0A6A5X1T2_9PLEO</name>
<dbReference type="EMBL" id="ML977561">
    <property type="protein sequence ID" value="KAF2005935.1"/>
    <property type="molecule type" value="Genomic_DNA"/>
</dbReference>
<feature type="transmembrane region" description="Helical" evidence="1">
    <location>
        <begin position="17"/>
        <end position="35"/>
    </location>
</feature>
<proteinExistence type="predicted"/>
<keyword evidence="1" id="KW-1133">Transmembrane helix</keyword>
<reference evidence="2" key="1">
    <citation type="journal article" date="2020" name="Stud. Mycol.">
        <title>101 Dothideomycetes genomes: a test case for predicting lifestyles and emergence of pathogens.</title>
        <authorList>
            <person name="Haridas S."/>
            <person name="Albert R."/>
            <person name="Binder M."/>
            <person name="Bloem J."/>
            <person name="Labutti K."/>
            <person name="Salamov A."/>
            <person name="Andreopoulos B."/>
            <person name="Baker S."/>
            <person name="Barry K."/>
            <person name="Bills G."/>
            <person name="Bluhm B."/>
            <person name="Cannon C."/>
            <person name="Castanera R."/>
            <person name="Culley D."/>
            <person name="Daum C."/>
            <person name="Ezra D."/>
            <person name="Gonzalez J."/>
            <person name="Henrissat B."/>
            <person name="Kuo A."/>
            <person name="Liang C."/>
            <person name="Lipzen A."/>
            <person name="Lutzoni F."/>
            <person name="Magnuson J."/>
            <person name="Mondo S."/>
            <person name="Nolan M."/>
            <person name="Ohm R."/>
            <person name="Pangilinan J."/>
            <person name="Park H.-J."/>
            <person name="Ramirez L."/>
            <person name="Alfaro M."/>
            <person name="Sun H."/>
            <person name="Tritt A."/>
            <person name="Yoshinaga Y."/>
            <person name="Zwiers L.-H."/>
            <person name="Turgeon B."/>
            <person name="Goodwin S."/>
            <person name="Spatafora J."/>
            <person name="Crous P."/>
            <person name="Grigoriev I."/>
        </authorList>
    </citation>
    <scope>NUCLEOTIDE SEQUENCE</scope>
    <source>
        <strain evidence="2">CBS 123094</strain>
    </source>
</reference>
<evidence type="ECO:0000313" key="2">
    <source>
        <dbReference type="EMBL" id="KAF2005935.1"/>
    </source>
</evidence>
<dbReference type="Proteomes" id="UP000799779">
    <property type="component" value="Unassembled WGS sequence"/>
</dbReference>
<gene>
    <name evidence="2" type="ORF">P154DRAFT_289260</name>
</gene>
<protein>
    <submittedName>
        <fullName evidence="2">Uncharacterized protein</fullName>
    </submittedName>
</protein>
<dbReference type="AlphaFoldDB" id="A0A6A5X1T2"/>
<sequence length="86" mass="9552">MGLGACRDNKALAWDHWIVGFLVGVVVVGCGWEVVDSMRRMQAGHPMTPGACIAAWRSRPHTGSTMFRWCKGQTGTGRPLQKREPW</sequence>